<proteinExistence type="inferred from homology"/>
<dbReference type="EMBL" id="CP060636">
    <property type="protein sequence ID" value="QNM12933.1"/>
    <property type="molecule type" value="Genomic_DNA"/>
</dbReference>
<dbReference type="InterPro" id="IPR027417">
    <property type="entry name" value="P-loop_NTPase"/>
</dbReference>
<evidence type="ECO:0000256" key="3">
    <source>
        <dbReference type="ARBA" id="ARBA00022741"/>
    </source>
</evidence>
<accession>A0A7G9GQ51</accession>
<dbReference type="GO" id="GO:0098796">
    <property type="term" value="C:membrane protein complex"/>
    <property type="evidence" value="ECO:0007669"/>
    <property type="project" value="UniProtKB-ARBA"/>
</dbReference>
<dbReference type="Pfam" id="PF00005">
    <property type="entry name" value="ABC_tran"/>
    <property type="match status" value="1"/>
</dbReference>
<dbReference type="PANTHER" id="PTHR42798">
    <property type="entry name" value="LIPOPROTEIN-RELEASING SYSTEM ATP-BINDING PROTEIN LOLD"/>
    <property type="match status" value="1"/>
</dbReference>
<evidence type="ECO:0000256" key="2">
    <source>
        <dbReference type="ARBA" id="ARBA00022448"/>
    </source>
</evidence>
<keyword evidence="7" id="KW-1185">Reference proteome</keyword>
<dbReference type="Proteomes" id="UP000515856">
    <property type="component" value="Chromosome"/>
</dbReference>
<evidence type="ECO:0000313" key="7">
    <source>
        <dbReference type="Proteomes" id="UP000515856"/>
    </source>
</evidence>
<keyword evidence="2" id="KW-0813">Transport</keyword>
<dbReference type="FunFam" id="3.40.50.300:FF:000032">
    <property type="entry name" value="Export ABC transporter ATP-binding protein"/>
    <property type="match status" value="1"/>
</dbReference>
<dbReference type="PROSITE" id="PS50893">
    <property type="entry name" value="ABC_TRANSPORTER_2"/>
    <property type="match status" value="1"/>
</dbReference>
<evidence type="ECO:0000259" key="5">
    <source>
        <dbReference type="PROSITE" id="PS50893"/>
    </source>
</evidence>
<reference evidence="6 7" key="1">
    <citation type="submission" date="2020-08" db="EMBL/GenBank/DDBJ databases">
        <authorList>
            <person name="Liu C."/>
            <person name="Sun Q."/>
        </authorList>
    </citation>
    <scope>NUCLEOTIDE SEQUENCE [LARGE SCALE GENOMIC DNA]</scope>
    <source>
        <strain evidence="6 7">NSJ-61</strain>
    </source>
</reference>
<dbReference type="KEGG" id="ehn:H9Q80_02975"/>
<dbReference type="RefSeq" id="WP_117455789.1">
    <property type="nucleotide sequence ID" value="NZ_CP060636.1"/>
</dbReference>
<dbReference type="Gene3D" id="3.40.50.300">
    <property type="entry name" value="P-loop containing nucleotide triphosphate hydrolases"/>
    <property type="match status" value="1"/>
</dbReference>
<feature type="domain" description="ABC transporter" evidence="5">
    <location>
        <begin position="4"/>
        <end position="244"/>
    </location>
</feature>
<evidence type="ECO:0000256" key="1">
    <source>
        <dbReference type="ARBA" id="ARBA00005417"/>
    </source>
</evidence>
<dbReference type="InterPro" id="IPR003439">
    <property type="entry name" value="ABC_transporter-like_ATP-bd"/>
</dbReference>
<dbReference type="CDD" id="cd03255">
    <property type="entry name" value="ABC_MJ0796_LolCDE_FtsE"/>
    <property type="match status" value="1"/>
</dbReference>
<gene>
    <name evidence="6" type="ORF">H9Q80_02975</name>
</gene>
<comment type="similarity">
    <text evidence="1">Belongs to the ABC transporter superfamily.</text>
</comment>
<keyword evidence="4 6" id="KW-0067">ATP-binding</keyword>
<keyword evidence="3" id="KW-0547">Nucleotide-binding</keyword>
<dbReference type="GO" id="GO:0005524">
    <property type="term" value="F:ATP binding"/>
    <property type="evidence" value="ECO:0007669"/>
    <property type="project" value="UniProtKB-KW"/>
</dbReference>
<protein>
    <submittedName>
        <fullName evidence="6">ABC transporter ATP-binding protein</fullName>
    </submittedName>
</protein>
<sequence length="253" mass="27839">MSVLEAKEVSKIYCKGKENEVTALNQVSLAVESGEFISIMGPSGSGKSTLLHVLSGLDTISLGTVEINDTDISKMGEAEMSQFRRGHIGYVFQNFNLIDSLSVHDNIALPLALQKGDKQAIESKIQEYLTSLNIASVKDKLPNDCSGGQCQRTAIARALVHGPSILFADEPTGNLDSANAHDVLEILQKLNSEKNVTIMMVTHDSMVASYSQKVLFLRDGVIEHVIEKKDKPQTKYYEEIASFNLKDRIHMIK</sequence>
<name>A0A7G9GQ51_9FIRM</name>
<dbReference type="GO" id="GO:0016887">
    <property type="term" value="F:ATP hydrolysis activity"/>
    <property type="evidence" value="ECO:0007669"/>
    <property type="project" value="InterPro"/>
</dbReference>
<dbReference type="PANTHER" id="PTHR42798:SF7">
    <property type="entry name" value="ALPHA-D-RIBOSE 1-METHYLPHOSPHONATE 5-TRIPHOSPHATE SYNTHASE SUBUNIT PHNL"/>
    <property type="match status" value="1"/>
</dbReference>
<evidence type="ECO:0000256" key="4">
    <source>
        <dbReference type="ARBA" id="ARBA00022840"/>
    </source>
</evidence>
<dbReference type="GO" id="GO:0022857">
    <property type="term" value="F:transmembrane transporter activity"/>
    <property type="evidence" value="ECO:0007669"/>
    <property type="project" value="UniProtKB-ARBA"/>
</dbReference>
<dbReference type="SUPFAM" id="SSF52540">
    <property type="entry name" value="P-loop containing nucleoside triphosphate hydrolases"/>
    <property type="match status" value="1"/>
</dbReference>
<dbReference type="SMART" id="SM00382">
    <property type="entry name" value="AAA"/>
    <property type="match status" value="1"/>
</dbReference>
<dbReference type="InterPro" id="IPR017911">
    <property type="entry name" value="MacB-like_ATP-bd"/>
</dbReference>
<evidence type="ECO:0000313" key="6">
    <source>
        <dbReference type="EMBL" id="QNM12933.1"/>
    </source>
</evidence>
<organism evidence="6 7">
    <name type="scientific">[Eubacterium] hominis</name>
    <dbReference type="NCBI Taxonomy" id="2764325"/>
    <lineage>
        <taxon>Bacteria</taxon>
        <taxon>Bacillati</taxon>
        <taxon>Bacillota</taxon>
        <taxon>Erysipelotrichia</taxon>
        <taxon>Erysipelotrichales</taxon>
        <taxon>Erysipelotrichaceae</taxon>
        <taxon>Amedibacillus</taxon>
    </lineage>
</organism>
<dbReference type="InterPro" id="IPR003593">
    <property type="entry name" value="AAA+_ATPase"/>
</dbReference>
<dbReference type="AlphaFoldDB" id="A0A7G9GQ51"/>